<keyword evidence="2" id="KW-0472">Membrane</keyword>
<keyword evidence="2" id="KW-0812">Transmembrane</keyword>
<gene>
    <name evidence="3" type="ORF">EUX98_g2364</name>
</gene>
<evidence type="ECO:0000313" key="3">
    <source>
        <dbReference type="EMBL" id="THH31822.1"/>
    </source>
</evidence>
<feature type="compositionally biased region" description="Polar residues" evidence="1">
    <location>
        <begin position="28"/>
        <end position="40"/>
    </location>
</feature>
<keyword evidence="2" id="KW-1133">Transmembrane helix</keyword>
<comment type="caution">
    <text evidence="3">The sequence shown here is derived from an EMBL/GenBank/DDBJ whole genome shotgun (WGS) entry which is preliminary data.</text>
</comment>
<protein>
    <submittedName>
        <fullName evidence="3">Uncharacterized protein</fullName>
    </submittedName>
</protein>
<keyword evidence="4" id="KW-1185">Reference proteome</keyword>
<feature type="transmembrane region" description="Helical" evidence="2">
    <location>
        <begin position="230"/>
        <end position="253"/>
    </location>
</feature>
<feature type="compositionally biased region" description="Polar residues" evidence="1">
    <location>
        <begin position="367"/>
        <end position="382"/>
    </location>
</feature>
<proteinExistence type="predicted"/>
<reference evidence="3 4" key="1">
    <citation type="submission" date="2019-02" db="EMBL/GenBank/DDBJ databases">
        <title>Genome sequencing of the rare red list fungi Antrodiella citrinella (Flaviporus citrinellus).</title>
        <authorList>
            <person name="Buettner E."/>
            <person name="Kellner H."/>
        </authorList>
    </citation>
    <scope>NUCLEOTIDE SEQUENCE [LARGE SCALE GENOMIC DNA]</scope>
    <source>
        <strain evidence="3 4">DSM 108506</strain>
    </source>
</reference>
<dbReference type="CDD" id="cd12087">
    <property type="entry name" value="TM_EGFR-like"/>
    <property type="match status" value="1"/>
</dbReference>
<evidence type="ECO:0000256" key="1">
    <source>
        <dbReference type="SAM" id="MobiDB-lite"/>
    </source>
</evidence>
<dbReference type="AlphaFoldDB" id="A0A4S4MZ67"/>
<feature type="region of interest" description="Disordered" evidence="1">
    <location>
        <begin position="194"/>
        <end position="220"/>
    </location>
</feature>
<name>A0A4S4MZ67_9APHY</name>
<feature type="region of interest" description="Disordered" evidence="1">
    <location>
        <begin position="525"/>
        <end position="555"/>
    </location>
</feature>
<dbReference type="Proteomes" id="UP000308730">
    <property type="component" value="Unassembled WGS sequence"/>
</dbReference>
<organism evidence="3 4">
    <name type="scientific">Antrodiella citrinella</name>
    <dbReference type="NCBI Taxonomy" id="2447956"/>
    <lineage>
        <taxon>Eukaryota</taxon>
        <taxon>Fungi</taxon>
        <taxon>Dikarya</taxon>
        <taxon>Basidiomycota</taxon>
        <taxon>Agaricomycotina</taxon>
        <taxon>Agaricomycetes</taxon>
        <taxon>Polyporales</taxon>
        <taxon>Steccherinaceae</taxon>
        <taxon>Antrodiella</taxon>
    </lineage>
</organism>
<evidence type="ECO:0000256" key="2">
    <source>
        <dbReference type="SAM" id="Phobius"/>
    </source>
</evidence>
<accession>A0A4S4MZ67</accession>
<dbReference type="EMBL" id="SGPM01000036">
    <property type="protein sequence ID" value="THH31822.1"/>
    <property type="molecule type" value="Genomic_DNA"/>
</dbReference>
<dbReference type="OrthoDB" id="10674814at2759"/>
<feature type="region of interest" description="Disordered" evidence="1">
    <location>
        <begin position="362"/>
        <end position="384"/>
    </location>
</feature>
<feature type="region of interest" description="Disordered" evidence="1">
    <location>
        <begin position="577"/>
        <end position="619"/>
    </location>
</feature>
<feature type="compositionally biased region" description="Basic and acidic residues" evidence="1">
    <location>
        <begin position="609"/>
        <end position="619"/>
    </location>
</feature>
<sequence>MNTTPTPTTETAISMASSVASLSAISSGPQEPSATPTQRLMESGGDATDVSFTSTPATPSGYSCEYLGLGFDFIFGFFGYYPISFNCDAFSLSYLDTPVCSNFHRDTDTICESQFNTCSILSTLNYHLGCGDFVCSSRHFVADYDWASIIEGPGTNKCSSCSIPSQTVQVPTSETTGPARTLTINGPIAGLTSTPAANTLPAPGETGVSQPGASDALNASASASKTRKNIAIVAALTGTLGVILIVVLCFFLYRRRQRKGNGAMWQPHVDHRHMSQRPMSAGSDSWVRFQGGSPTGSMIATSEESAVWQSYGPGGSNNLNNIGLYSAGTEVTTPYTEFMMQDNYTTVSLLANASTTSIAPSTAIGRSESQMSSNSPSTWSSAQDDRTHLAAATFLATAPRPLPTALDNRSQQVVSPPMYTGVSTIAEESESALQRSFSPSSQLIAKAVPPTIQVESPGASQEGPSETPPLRGGFELFRRSFQSTLTQASELSELSAYSVSSPAYPGFSRPPLPPLPTNINTTANDGSVSAKPGPKLLIPQPVTSPHRESIVPSPGDNIDMFLDLASPTPEMLRNVGLDESPITANPFRDSTDTTSDYSHSASTPAGRFRWTEKEPLPKY</sequence>
<feature type="region of interest" description="Disordered" evidence="1">
    <location>
        <begin position="25"/>
        <end position="46"/>
    </location>
</feature>
<evidence type="ECO:0000313" key="4">
    <source>
        <dbReference type="Proteomes" id="UP000308730"/>
    </source>
</evidence>
<feature type="compositionally biased region" description="Low complexity" evidence="1">
    <location>
        <begin position="592"/>
        <end position="603"/>
    </location>
</feature>